<feature type="transmembrane region" description="Helical" evidence="2">
    <location>
        <begin position="355"/>
        <end position="372"/>
    </location>
</feature>
<reference evidence="4 5" key="1">
    <citation type="submission" date="2020-09" db="EMBL/GenBank/DDBJ databases">
        <title>novel species in genus Nocardioides.</title>
        <authorList>
            <person name="Zhang G."/>
        </authorList>
    </citation>
    <scope>NUCLEOTIDE SEQUENCE [LARGE SCALE GENOMIC DNA]</scope>
    <source>
        <strain evidence="4 5">19197</strain>
    </source>
</reference>
<dbReference type="PROSITE" id="PS51257">
    <property type="entry name" value="PROKAR_LIPOPROTEIN"/>
    <property type="match status" value="1"/>
</dbReference>
<feature type="transmembrane region" description="Helical" evidence="2">
    <location>
        <begin position="272"/>
        <end position="288"/>
    </location>
</feature>
<feature type="transmembrane region" description="Helical" evidence="2">
    <location>
        <begin position="300"/>
        <end position="318"/>
    </location>
</feature>
<feature type="transmembrane region" description="Helical" evidence="2">
    <location>
        <begin position="132"/>
        <end position="154"/>
    </location>
</feature>
<evidence type="ECO:0000256" key="3">
    <source>
        <dbReference type="SAM" id="SignalP"/>
    </source>
</evidence>
<feature type="transmembrane region" description="Helical" evidence="2">
    <location>
        <begin position="174"/>
        <end position="204"/>
    </location>
</feature>
<feature type="transmembrane region" description="Helical" evidence="2">
    <location>
        <begin position="211"/>
        <end position="234"/>
    </location>
</feature>
<keyword evidence="2" id="KW-1133">Transmembrane helix</keyword>
<feature type="region of interest" description="Disordered" evidence="1">
    <location>
        <begin position="434"/>
        <end position="463"/>
    </location>
</feature>
<keyword evidence="2" id="KW-0472">Membrane</keyword>
<evidence type="ECO:0000256" key="1">
    <source>
        <dbReference type="SAM" id="MobiDB-lite"/>
    </source>
</evidence>
<gene>
    <name evidence="4" type="ORF">IEZ25_00740</name>
</gene>
<dbReference type="RefSeq" id="WP_191197495.1">
    <property type="nucleotide sequence ID" value="NZ_BAAAPA010000002.1"/>
</dbReference>
<protein>
    <recommendedName>
        <fullName evidence="6">DUF2142 domain-containing protein</fullName>
    </recommendedName>
</protein>
<keyword evidence="3" id="KW-0732">Signal</keyword>
<dbReference type="Proteomes" id="UP000649289">
    <property type="component" value="Unassembled WGS sequence"/>
</dbReference>
<evidence type="ECO:0000313" key="5">
    <source>
        <dbReference type="Proteomes" id="UP000649289"/>
    </source>
</evidence>
<keyword evidence="5" id="KW-1185">Reference proteome</keyword>
<sequence>MPRRLLPLVLFALLACVYALTTNPAPSPDAWTAEFAARHIATTGDPVPEISDFPLLDDNVIRETWLVETADGREAVGRSPGVIAAVVPAYALARPATVDPLPGGLTAALLTALAVVLFFLSVRDRIGTHAALVAAGILGFATPVWSVSADAIWPHTLTTLGILGTAWAADRSRWWLAGLFGGVMLWGRLHAAVVCAVVGLGLAWSRRRPGIALRTGIVALASLGLVSVWTRWMYGSWDPTSAYRAGDFTSGAAGHALDPLNWLGFVLSADRGLLWWAPLLLVLGPTAWRHRRELPDWARWLAAGGASYTLGQAVLNRFSGGDHFYGYRTSLELVASLAPALALAAPWLSERARRWFVPVAVLQVVLVAPGAISDDMYTPVRDVWWRNAFVDALVTRPTELLPLVAGTMVATLVVVRLLHTTRVTQWLDRADRSGATLRGCAPPSPPGGPLVPPIPEWRPPARR</sequence>
<evidence type="ECO:0000313" key="4">
    <source>
        <dbReference type="EMBL" id="MBD3913125.1"/>
    </source>
</evidence>
<feature type="transmembrane region" description="Helical" evidence="2">
    <location>
        <begin position="330"/>
        <end position="348"/>
    </location>
</feature>
<evidence type="ECO:0000256" key="2">
    <source>
        <dbReference type="SAM" id="Phobius"/>
    </source>
</evidence>
<feature type="transmembrane region" description="Helical" evidence="2">
    <location>
        <begin position="101"/>
        <end position="120"/>
    </location>
</feature>
<proteinExistence type="predicted"/>
<comment type="caution">
    <text evidence="4">The sequence shown here is derived from an EMBL/GenBank/DDBJ whole genome shotgun (WGS) entry which is preliminary data.</text>
</comment>
<name>A0ABR8MEP4_9ACTN</name>
<feature type="compositionally biased region" description="Pro residues" evidence="1">
    <location>
        <begin position="442"/>
        <end position="463"/>
    </location>
</feature>
<keyword evidence="2" id="KW-0812">Transmembrane</keyword>
<feature type="chain" id="PRO_5045637031" description="DUF2142 domain-containing protein" evidence="3">
    <location>
        <begin position="22"/>
        <end position="463"/>
    </location>
</feature>
<feature type="signal peptide" evidence="3">
    <location>
        <begin position="1"/>
        <end position="21"/>
    </location>
</feature>
<dbReference type="EMBL" id="JACXYY010000001">
    <property type="protein sequence ID" value="MBD3913125.1"/>
    <property type="molecule type" value="Genomic_DNA"/>
</dbReference>
<evidence type="ECO:0008006" key="6">
    <source>
        <dbReference type="Google" id="ProtNLM"/>
    </source>
</evidence>
<organism evidence="4 5">
    <name type="scientific">Nocardioides hwasunensis</name>
    <dbReference type="NCBI Taxonomy" id="397258"/>
    <lineage>
        <taxon>Bacteria</taxon>
        <taxon>Bacillati</taxon>
        <taxon>Actinomycetota</taxon>
        <taxon>Actinomycetes</taxon>
        <taxon>Propionibacteriales</taxon>
        <taxon>Nocardioidaceae</taxon>
        <taxon>Nocardioides</taxon>
    </lineage>
</organism>
<feature type="transmembrane region" description="Helical" evidence="2">
    <location>
        <begin position="400"/>
        <end position="419"/>
    </location>
</feature>
<accession>A0ABR8MEP4</accession>